<protein>
    <submittedName>
        <fullName evidence="1">Uncharacterized protein</fullName>
    </submittedName>
</protein>
<name>A0A6A3VAH4_9STRA</name>
<gene>
    <name evidence="1" type="ORF">PF005_g31096</name>
</gene>
<organism evidence="1 2">
    <name type="scientific">Phytophthora fragariae</name>
    <dbReference type="NCBI Taxonomy" id="53985"/>
    <lineage>
        <taxon>Eukaryota</taxon>
        <taxon>Sar</taxon>
        <taxon>Stramenopiles</taxon>
        <taxon>Oomycota</taxon>
        <taxon>Peronosporomycetes</taxon>
        <taxon>Peronosporales</taxon>
        <taxon>Peronosporaceae</taxon>
        <taxon>Phytophthora</taxon>
    </lineage>
</organism>
<reference evidence="1 2" key="1">
    <citation type="submission" date="2018-08" db="EMBL/GenBank/DDBJ databases">
        <title>Genomic investigation of the strawberry pathogen Phytophthora fragariae indicates pathogenicity is determined by transcriptional variation in three key races.</title>
        <authorList>
            <person name="Adams T.M."/>
            <person name="Armitage A.D."/>
            <person name="Sobczyk M.K."/>
            <person name="Bates H.J."/>
            <person name="Dunwell J.M."/>
            <person name="Nellist C.F."/>
            <person name="Harrison R.J."/>
        </authorList>
    </citation>
    <scope>NUCLEOTIDE SEQUENCE [LARGE SCALE GENOMIC DNA]</scope>
    <source>
        <strain evidence="1 2">NOV-27</strain>
    </source>
</reference>
<dbReference type="EMBL" id="QXGB01005977">
    <property type="protein sequence ID" value="KAE9161799.1"/>
    <property type="molecule type" value="Genomic_DNA"/>
</dbReference>
<sequence length="67" mass="7277">METAARSRRGELSRRMPWRTSSWIAASLPALNCEHSKLYGLLGRVVELEPAVEAASGAEVAPLSPRS</sequence>
<dbReference type="Proteomes" id="UP000433483">
    <property type="component" value="Unassembled WGS sequence"/>
</dbReference>
<proteinExistence type="predicted"/>
<accession>A0A6A3VAH4</accession>
<keyword evidence="2" id="KW-1185">Reference proteome</keyword>
<comment type="caution">
    <text evidence="1">The sequence shown here is derived from an EMBL/GenBank/DDBJ whole genome shotgun (WGS) entry which is preliminary data.</text>
</comment>
<dbReference type="AlphaFoldDB" id="A0A6A3VAH4"/>
<evidence type="ECO:0000313" key="1">
    <source>
        <dbReference type="EMBL" id="KAE9161799.1"/>
    </source>
</evidence>
<evidence type="ECO:0000313" key="2">
    <source>
        <dbReference type="Proteomes" id="UP000433483"/>
    </source>
</evidence>